<reference evidence="1 2" key="1">
    <citation type="submission" date="2022-08" db="EMBL/GenBank/DDBJ databases">
        <title>Polyphasic taxonomy analysis of Qipengyuania sp.RS5-5.</title>
        <authorList>
            <person name="Xamxidin M."/>
            <person name="Wu M."/>
        </authorList>
    </citation>
    <scope>NUCLEOTIDE SEQUENCE [LARGE SCALE GENOMIC DNA]</scope>
    <source>
        <strain evidence="1 2">RS5-5</strain>
    </source>
</reference>
<protein>
    <recommendedName>
        <fullName evidence="3">DUF2147 domain-containing protein</fullName>
    </recommendedName>
</protein>
<comment type="caution">
    <text evidence="1">The sequence shown here is derived from an EMBL/GenBank/DDBJ whole genome shotgun (WGS) entry which is preliminary data.</text>
</comment>
<sequence>MPGSKMVQDASKIWRPRITAPHRFGFASIAACLLPISAAEACPTVSREVADRIETSHRQDRRRADVVVIGTWYSAEDHESCGSFENPCVGRIVASEVIRGEKLVEYKMFYTHEFNMCDARDLAPPTGAFAKFYIDGTPEGGYHLVDKDYMDRK</sequence>
<proteinExistence type="predicted"/>
<dbReference type="Proteomes" id="UP001206067">
    <property type="component" value="Unassembled WGS sequence"/>
</dbReference>
<dbReference type="EMBL" id="JANKHH010000004">
    <property type="protein sequence ID" value="MCR2834077.1"/>
    <property type="molecule type" value="Genomic_DNA"/>
</dbReference>
<evidence type="ECO:0000313" key="2">
    <source>
        <dbReference type="Proteomes" id="UP001206067"/>
    </source>
</evidence>
<organism evidence="1 2">
    <name type="scientific">Parerythrobacter lacustris</name>
    <dbReference type="NCBI Taxonomy" id="2969984"/>
    <lineage>
        <taxon>Bacteria</taxon>
        <taxon>Pseudomonadati</taxon>
        <taxon>Pseudomonadota</taxon>
        <taxon>Alphaproteobacteria</taxon>
        <taxon>Sphingomonadales</taxon>
        <taxon>Erythrobacteraceae</taxon>
        <taxon>Parerythrobacter</taxon>
    </lineage>
</organism>
<dbReference type="RefSeq" id="WP_257595862.1">
    <property type="nucleotide sequence ID" value="NZ_JANKHH010000004.1"/>
</dbReference>
<gene>
    <name evidence="1" type="ORF">NSO95_08995</name>
</gene>
<evidence type="ECO:0008006" key="3">
    <source>
        <dbReference type="Google" id="ProtNLM"/>
    </source>
</evidence>
<keyword evidence="2" id="KW-1185">Reference proteome</keyword>
<evidence type="ECO:0000313" key="1">
    <source>
        <dbReference type="EMBL" id="MCR2834077.1"/>
    </source>
</evidence>
<accession>A0ABT1XUH6</accession>
<name>A0ABT1XUH6_9SPHN</name>